<evidence type="ECO:0000256" key="1">
    <source>
        <dbReference type="SAM" id="MobiDB-lite"/>
    </source>
</evidence>
<feature type="transmembrane region" description="Helical" evidence="2">
    <location>
        <begin position="110"/>
        <end position="135"/>
    </location>
</feature>
<reference evidence="4 5" key="1">
    <citation type="submission" date="2019-04" db="EMBL/GenBank/DDBJ databases">
        <title>Streptomyces oryziradicis sp. nov., a novel actinomycete isolated from rhizosphere soil of rice (Oryza sativa L.).</title>
        <authorList>
            <person name="Li C."/>
        </authorList>
    </citation>
    <scope>NUCLEOTIDE SEQUENCE [LARGE SCALE GENOMIC DNA]</scope>
    <source>
        <strain evidence="4 5">NEAU-C40</strain>
    </source>
</reference>
<evidence type="ECO:0000313" key="5">
    <source>
        <dbReference type="Proteomes" id="UP000305778"/>
    </source>
</evidence>
<gene>
    <name evidence="4" type="ORF">FCI23_04705</name>
</gene>
<dbReference type="AlphaFoldDB" id="A0A4U0SRN1"/>
<keyword evidence="5" id="KW-1185">Reference proteome</keyword>
<organism evidence="4 5">
    <name type="scientific">Actinacidiphila oryziradicis</name>
    <dbReference type="NCBI Taxonomy" id="2571141"/>
    <lineage>
        <taxon>Bacteria</taxon>
        <taxon>Bacillati</taxon>
        <taxon>Actinomycetota</taxon>
        <taxon>Actinomycetes</taxon>
        <taxon>Kitasatosporales</taxon>
        <taxon>Streptomycetaceae</taxon>
        <taxon>Actinacidiphila</taxon>
    </lineage>
</organism>
<dbReference type="EMBL" id="SUMC01000003">
    <property type="protein sequence ID" value="TKA12682.1"/>
    <property type="molecule type" value="Genomic_DNA"/>
</dbReference>
<proteinExistence type="predicted"/>
<dbReference type="Gene3D" id="1.10.101.10">
    <property type="entry name" value="PGBD-like superfamily/PGBD"/>
    <property type="match status" value="1"/>
</dbReference>
<protein>
    <recommendedName>
        <fullName evidence="3">Peptidoglycan binding-like domain-containing protein</fullName>
    </recommendedName>
</protein>
<dbReference type="Pfam" id="PF01471">
    <property type="entry name" value="PG_binding_1"/>
    <property type="match status" value="1"/>
</dbReference>
<dbReference type="InterPro" id="IPR002477">
    <property type="entry name" value="Peptidoglycan-bd-like"/>
</dbReference>
<feature type="domain" description="Peptidoglycan binding-like" evidence="3">
    <location>
        <begin position="232"/>
        <end position="290"/>
    </location>
</feature>
<feature type="region of interest" description="Disordered" evidence="1">
    <location>
        <begin position="141"/>
        <end position="233"/>
    </location>
</feature>
<evidence type="ECO:0000259" key="3">
    <source>
        <dbReference type="Pfam" id="PF01471"/>
    </source>
</evidence>
<dbReference type="OrthoDB" id="3874291at2"/>
<evidence type="ECO:0000256" key="2">
    <source>
        <dbReference type="SAM" id="Phobius"/>
    </source>
</evidence>
<keyword evidence="2" id="KW-1133">Transmembrane helix</keyword>
<feature type="region of interest" description="Disordered" evidence="1">
    <location>
        <begin position="51"/>
        <end position="78"/>
    </location>
</feature>
<sequence length="297" mass="30254">MTTCEVCGAPEADDEGRPGCRCATRAAEREAAIESDPQLWVRPYVTGPAGLVEPVEPAEPAGSVGDAGHAADTEPLPASPLPVMLAVEQLPEDDREPIPGANRWRRPGRIALVTVTAGAAALVLAGAAAVTNALVADEHRSSGTSADDIPGPEAVLPHASASPSHTGTGASHGYSAAPGRVSLRPSWSPLPAVSHASPSPTATPTAVGVASVSPSGSAGTSTTPLVLSEGDSGPEVVEMQARLKQTWAYTGAADGDFDADTRDGVARYQLWNNIQGDPKGVYGANTRRVLEAATKQP</sequence>
<keyword evidence="2" id="KW-0812">Transmembrane</keyword>
<feature type="compositionally biased region" description="Low complexity" evidence="1">
    <location>
        <begin position="204"/>
        <end position="224"/>
    </location>
</feature>
<evidence type="ECO:0000313" key="4">
    <source>
        <dbReference type="EMBL" id="TKA12682.1"/>
    </source>
</evidence>
<dbReference type="InterPro" id="IPR036366">
    <property type="entry name" value="PGBDSf"/>
</dbReference>
<dbReference type="SUPFAM" id="SSF47090">
    <property type="entry name" value="PGBD-like"/>
    <property type="match status" value="1"/>
</dbReference>
<comment type="caution">
    <text evidence="4">The sequence shown here is derived from an EMBL/GenBank/DDBJ whole genome shotgun (WGS) entry which is preliminary data.</text>
</comment>
<keyword evidence="2" id="KW-0472">Membrane</keyword>
<dbReference type="InterPro" id="IPR036365">
    <property type="entry name" value="PGBD-like_sf"/>
</dbReference>
<name>A0A4U0SRN1_9ACTN</name>
<accession>A0A4U0SRN1</accession>
<dbReference type="RefSeq" id="WP_136722159.1">
    <property type="nucleotide sequence ID" value="NZ_SUMC01000003.1"/>
</dbReference>
<dbReference type="Proteomes" id="UP000305778">
    <property type="component" value="Unassembled WGS sequence"/>
</dbReference>